<evidence type="ECO:0000256" key="1">
    <source>
        <dbReference type="ARBA" id="ARBA00004479"/>
    </source>
</evidence>
<evidence type="ECO:0000256" key="2">
    <source>
        <dbReference type="ARBA" id="ARBA00022692"/>
    </source>
</evidence>
<dbReference type="Pfam" id="PF25011">
    <property type="entry name" value="VSR_TRX"/>
    <property type="match status" value="1"/>
</dbReference>
<evidence type="ECO:0000256" key="3">
    <source>
        <dbReference type="ARBA" id="ARBA00022729"/>
    </source>
</evidence>
<keyword evidence="6 10" id="KW-0472">Membrane</keyword>
<organism evidence="13 14">
    <name type="scientific">Pseudocohnilembus persalinus</name>
    <name type="common">Ciliate</name>
    <dbReference type="NCBI Taxonomy" id="266149"/>
    <lineage>
        <taxon>Eukaryota</taxon>
        <taxon>Sar</taxon>
        <taxon>Alveolata</taxon>
        <taxon>Ciliophora</taxon>
        <taxon>Intramacronucleata</taxon>
        <taxon>Oligohymenophorea</taxon>
        <taxon>Scuticociliatia</taxon>
        <taxon>Philasterida</taxon>
        <taxon>Pseudocohnilembidae</taxon>
        <taxon>Pseudocohnilembus</taxon>
    </lineage>
</organism>
<proteinExistence type="predicted"/>
<keyword evidence="5 10" id="KW-1133">Transmembrane helix</keyword>
<evidence type="ECO:0000259" key="12">
    <source>
        <dbReference type="Pfam" id="PF25011"/>
    </source>
</evidence>
<evidence type="ECO:0000256" key="6">
    <source>
        <dbReference type="ARBA" id="ARBA00023136"/>
    </source>
</evidence>
<evidence type="ECO:0000256" key="7">
    <source>
        <dbReference type="ARBA" id="ARBA00023180"/>
    </source>
</evidence>
<feature type="signal peptide" evidence="11">
    <location>
        <begin position="1"/>
        <end position="20"/>
    </location>
</feature>
<keyword evidence="7" id="KW-0325">Glycoprotein</keyword>
<dbReference type="AlphaFoldDB" id="A0A0V0R6H5"/>
<feature type="chain" id="PRO_5006867692" description="Vacuolar sorting receptor thioredoxin-like domain-containing protein" evidence="11">
    <location>
        <begin position="21"/>
        <end position="516"/>
    </location>
</feature>
<comment type="caution">
    <text evidence="13">The sequence shown here is derived from an EMBL/GenBank/DDBJ whole genome shotgun (WGS) entry which is preliminary data.</text>
</comment>
<evidence type="ECO:0000256" key="9">
    <source>
        <dbReference type="SAM" id="MobiDB-lite"/>
    </source>
</evidence>
<dbReference type="EMBL" id="LDAU01000040">
    <property type="protein sequence ID" value="KRX10087.1"/>
    <property type="molecule type" value="Genomic_DNA"/>
</dbReference>
<dbReference type="Gene3D" id="3.50.30.30">
    <property type="match status" value="1"/>
</dbReference>
<name>A0A0V0R6H5_PSEPJ</name>
<feature type="transmembrane region" description="Helical" evidence="10">
    <location>
        <begin position="428"/>
        <end position="452"/>
    </location>
</feature>
<feature type="compositionally biased region" description="Low complexity" evidence="9">
    <location>
        <begin position="494"/>
        <end position="504"/>
    </location>
</feature>
<dbReference type="OrthoDB" id="10045365at2759"/>
<comment type="subcellular location">
    <subcellularLocation>
        <location evidence="8">Endomembrane system</location>
        <topology evidence="8">Single-pass membrane protein</topology>
    </subcellularLocation>
    <subcellularLocation>
        <location evidence="1">Membrane</location>
        <topology evidence="1">Single-pass type I membrane protein</topology>
    </subcellularLocation>
</comment>
<evidence type="ECO:0000313" key="13">
    <source>
        <dbReference type="EMBL" id="KRX10087.1"/>
    </source>
</evidence>
<dbReference type="Proteomes" id="UP000054937">
    <property type="component" value="Unassembled WGS sequence"/>
</dbReference>
<keyword evidence="2 10" id="KW-0812">Transmembrane</keyword>
<dbReference type="InterPro" id="IPR056858">
    <property type="entry name" value="VSR_TRX"/>
</dbReference>
<gene>
    <name evidence="13" type="ORF">PPERSA_08490</name>
</gene>
<evidence type="ECO:0000256" key="5">
    <source>
        <dbReference type="ARBA" id="ARBA00022989"/>
    </source>
</evidence>
<dbReference type="GO" id="GO:0012505">
    <property type="term" value="C:endomembrane system"/>
    <property type="evidence" value="ECO:0007669"/>
    <property type="project" value="UniProtKB-SubCell"/>
</dbReference>
<keyword evidence="14" id="KW-1185">Reference proteome</keyword>
<dbReference type="InParanoid" id="A0A0V0R6H5"/>
<dbReference type="PANTHER" id="PTHR22702:SF1">
    <property type="entry name" value="PROTEASE-ASSOCIATED DOMAIN-CONTAINING PROTEIN 1"/>
    <property type="match status" value="1"/>
</dbReference>
<sequence length="516" mass="59951">MKRLLQIIFVLILLSQYNCTLKILGPKEIISEFFQQNKIFDDYSISNFGFVPYGSSFRAPIQLAEPFSACQQLKMPKKSKNNNAINQNNQFILIVQKTTECSFVTQVRNAEQFGASMADDTYQHSKEVIPIDQNGNGQNIGIPSILVSKSLGDTLVKSIKYTNKNLDGQQVKIQVSFKVRKYKVTDMKLFVDIENLSELIFIRNFGSQFVQLIDYVNFTPIYDNYYCPDCELKDFQEIIPQCLGGGRYCQFDPDEDGPLTGRDFIEEQIRQLCIQKEFGSLYWWNYMRLYQKNCYNTEDLYKCSIQQQNILVDPFYEKLETIKQCYDNSFDQSSGSSRLVQKNIILEENRKNIKDYGYINQWPGLSINNIPYRGSLYTNNVLEAICASLSQPPEFCNYYNHLFQSQHQEIGSKEPNSTEQEHTKDENYLGYAWILAIALSAWIIFSIIMGGYMSNDEVSKYVQIYENQLSRKSDIEVQKKRQSIQKDQQITDAQNQEETTQNQQIELKESLNSNEQ</sequence>
<keyword evidence="3 11" id="KW-0732">Signal</keyword>
<dbReference type="PANTHER" id="PTHR22702">
    <property type="entry name" value="PROTEASE-ASSOCIATED DOMAIN-CONTAINING PROTEIN"/>
    <property type="match status" value="1"/>
</dbReference>
<accession>A0A0V0R6H5</accession>
<dbReference type="OMA" id="SEINWAM"/>
<evidence type="ECO:0000313" key="14">
    <source>
        <dbReference type="Proteomes" id="UP000054937"/>
    </source>
</evidence>
<reference evidence="13 14" key="1">
    <citation type="journal article" date="2015" name="Sci. Rep.">
        <title>Genome of the facultative scuticociliatosis pathogen Pseudocohnilembus persalinus provides insight into its virulence through horizontal gene transfer.</title>
        <authorList>
            <person name="Xiong J."/>
            <person name="Wang G."/>
            <person name="Cheng J."/>
            <person name="Tian M."/>
            <person name="Pan X."/>
            <person name="Warren A."/>
            <person name="Jiang C."/>
            <person name="Yuan D."/>
            <person name="Miao W."/>
        </authorList>
    </citation>
    <scope>NUCLEOTIDE SEQUENCE [LARGE SCALE GENOMIC DNA]</scope>
    <source>
        <strain evidence="13">36N120E</strain>
    </source>
</reference>
<evidence type="ECO:0000256" key="4">
    <source>
        <dbReference type="ARBA" id="ARBA00022737"/>
    </source>
</evidence>
<keyword evidence="4" id="KW-0677">Repeat</keyword>
<evidence type="ECO:0000256" key="10">
    <source>
        <dbReference type="SAM" id="Phobius"/>
    </source>
</evidence>
<dbReference type="GO" id="GO:0016020">
    <property type="term" value="C:membrane"/>
    <property type="evidence" value="ECO:0007669"/>
    <property type="project" value="UniProtKB-SubCell"/>
</dbReference>
<evidence type="ECO:0000256" key="11">
    <source>
        <dbReference type="SAM" id="SignalP"/>
    </source>
</evidence>
<feature type="domain" description="Vacuolar sorting receptor thioredoxin-like" evidence="12">
    <location>
        <begin position="201"/>
        <end position="386"/>
    </location>
</feature>
<evidence type="ECO:0000256" key="8">
    <source>
        <dbReference type="ARBA" id="ARBA00037847"/>
    </source>
</evidence>
<feature type="region of interest" description="Disordered" evidence="9">
    <location>
        <begin position="483"/>
        <end position="516"/>
    </location>
</feature>
<protein>
    <recommendedName>
        <fullName evidence="12">Vacuolar sorting receptor thioredoxin-like domain-containing protein</fullName>
    </recommendedName>
</protein>